<comment type="caution">
    <text evidence="1">The sequence shown here is derived from an EMBL/GenBank/DDBJ whole genome shotgun (WGS) entry which is preliminary data.</text>
</comment>
<feature type="non-terminal residue" evidence="1">
    <location>
        <position position="1"/>
    </location>
</feature>
<reference evidence="1 2" key="1">
    <citation type="journal article" date="2023" name="Sci. Data">
        <title>Genome assembly of the Korean intertidal mud-creeper Batillaria attramentaria.</title>
        <authorList>
            <person name="Patra A.K."/>
            <person name="Ho P.T."/>
            <person name="Jun S."/>
            <person name="Lee S.J."/>
            <person name="Kim Y."/>
            <person name="Won Y.J."/>
        </authorList>
    </citation>
    <scope>NUCLEOTIDE SEQUENCE [LARGE SCALE GENOMIC DNA]</scope>
    <source>
        <strain evidence="1">Wonlab-2016</strain>
    </source>
</reference>
<gene>
    <name evidence="1" type="ORF">BaRGS_00018368</name>
</gene>
<organism evidence="1 2">
    <name type="scientific">Batillaria attramentaria</name>
    <dbReference type="NCBI Taxonomy" id="370345"/>
    <lineage>
        <taxon>Eukaryota</taxon>
        <taxon>Metazoa</taxon>
        <taxon>Spiralia</taxon>
        <taxon>Lophotrochozoa</taxon>
        <taxon>Mollusca</taxon>
        <taxon>Gastropoda</taxon>
        <taxon>Caenogastropoda</taxon>
        <taxon>Sorbeoconcha</taxon>
        <taxon>Cerithioidea</taxon>
        <taxon>Batillariidae</taxon>
        <taxon>Batillaria</taxon>
    </lineage>
</organism>
<dbReference type="EMBL" id="JACVVK020000127">
    <property type="protein sequence ID" value="KAK7490389.1"/>
    <property type="molecule type" value="Genomic_DNA"/>
</dbReference>
<keyword evidence="2" id="KW-1185">Reference proteome</keyword>
<name>A0ABD0KU13_9CAEN</name>
<accession>A0ABD0KU13</accession>
<dbReference type="AlphaFoldDB" id="A0ABD0KU13"/>
<dbReference type="Proteomes" id="UP001519460">
    <property type="component" value="Unassembled WGS sequence"/>
</dbReference>
<evidence type="ECO:0000313" key="1">
    <source>
        <dbReference type="EMBL" id="KAK7490389.1"/>
    </source>
</evidence>
<sequence length="151" mass="17005">VPTRLGFEFAAKILREGAQPLNHKGNGRPPPSYWTPENPAIHQAVRRATSSISHSYPSLFDLSADYHADPWSVTDVLMMESVFADRLYSADSSHPVFASRHLQSGSLTRFQITTATSRVYRGTIKRMTMFEEGKLLVEKEMVLRKPARRSG</sequence>
<proteinExistence type="predicted"/>
<protein>
    <submittedName>
        <fullName evidence="1">Uncharacterized protein</fullName>
    </submittedName>
</protein>
<evidence type="ECO:0000313" key="2">
    <source>
        <dbReference type="Proteomes" id="UP001519460"/>
    </source>
</evidence>